<organism evidence="1 2">
    <name type="scientific">Prosthecodimorpha staleyi</name>
    <dbReference type="NCBI Taxonomy" id="2840188"/>
    <lineage>
        <taxon>Bacteria</taxon>
        <taxon>Pseudomonadati</taxon>
        <taxon>Pseudomonadota</taxon>
        <taxon>Alphaproteobacteria</taxon>
        <taxon>Hyphomicrobiales</taxon>
        <taxon>Ancalomicrobiaceae</taxon>
        <taxon>Prosthecodimorpha</taxon>
    </lineage>
</organism>
<reference evidence="1 2" key="1">
    <citation type="submission" date="2021-06" db="EMBL/GenBank/DDBJ databases">
        <authorList>
            <person name="Grouzdev D.S."/>
            <person name="Koziaeva V."/>
        </authorList>
    </citation>
    <scope>NUCLEOTIDE SEQUENCE [LARGE SCALE GENOMIC DNA]</scope>
    <source>
        <strain evidence="1 2">22</strain>
    </source>
</reference>
<evidence type="ECO:0000313" key="1">
    <source>
        <dbReference type="EMBL" id="MBT9288758.1"/>
    </source>
</evidence>
<evidence type="ECO:0000313" key="2">
    <source>
        <dbReference type="Proteomes" id="UP000766595"/>
    </source>
</evidence>
<dbReference type="AlphaFoldDB" id="A0A947D1V9"/>
<name>A0A947D1V9_9HYPH</name>
<keyword evidence="2" id="KW-1185">Reference proteome</keyword>
<dbReference type="EMBL" id="JAHHZF010000002">
    <property type="protein sequence ID" value="MBT9288758.1"/>
    <property type="molecule type" value="Genomic_DNA"/>
</dbReference>
<gene>
    <name evidence="1" type="ORF">KL771_04815</name>
</gene>
<protein>
    <submittedName>
        <fullName evidence="1">Uncharacterized protein</fullName>
    </submittedName>
</protein>
<dbReference type="Proteomes" id="UP000766595">
    <property type="component" value="Unassembled WGS sequence"/>
</dbReference>
<comment type="caution">
    <text evidence="1">The sequence shown here is derived from an EMBL/GenBank/DDBJ whole genome shotgun (WGS) entry which is preliminary data.</text>
</comment>
<proteinExistence type="predicted"/>
<accession>A0A947D1V9</accession>
<sequence>MAGRSEIATRLRGMPPKRRAMIALARVREAGIEPERILAIALGTAALIEEDPGSHRSREFRIVQTAKAVHRLASGYHRTWDFPLRDGTTAPYTIHAYPRSTGRVLRHIGEAIEKDSAAVIDAHLPAIVALKVETHGRIMPHM</sequence>